<evidence type="ECO:0000256" key="8">
    <source>
        <dbReference type="SAM" id="SignalP"/>
    </source>
</evidence>
<proteinExistence type="inferred from homology"/>
<keyword evidence="9" id="KW-0966">Cell projection</keyword>
<evidence type="ECO:0000256" key="7">
    <source>
        <dbReference type="RuleBase" id="RU362064"/>
    </source>
</evidence>
<comment type="subcellular location">
    <subcellularLocation>
        <location evidence="7">Cell membrane</location>
    </subcellularLocation>
    <subcellularLocation>
        <location evidence="7">Bacterial flagellum basal body</location>
    </subcellularLocation>
</comment>
<dbReference type="EMBL" id="RFAR01000022">
    <property type="protein sequence ID" value="RMC99767.1"/>
    <property type="molecule type" value="Genomic_DNA"/>
</dbReference>
<dbReference type="AlphaFoldDB" id="A0A454JKG1"/>
<dbReference type="Pfam" id="PF04347">
    <property type="entry name" value="FliO"/>
    <property type="match status" value="1"/>
</dbReference>
<evidence type="ECO:0000313" key="9">
    <source>
        <dbReference type="EMBL" id="RMC99767.1"/>
    </source>
</evidence>
<evidence type="ECO:0000313" key="10">
    <source>
        <dbReference type="Proteomes" id="UP000274139"/>
    </source>
</evidence>
<keyword evidence="9" id="KW-0969">Cilium</keyword>
<accession>A0A454JKG1</accession>
<evidence type="ECO:0000256" key="1">
    <source>
        <dbReference type="ARBA" id="ARBA00022475"/>
    </source>
</evidence>
<evidence type="ECO:0000256" key="5">
    <source>
        <dbReference type="ARBA" id="ARBA00023143"/>
    </source>
</evidence>
<dbReference type="OrthoDB" id="9182371at2"/>
<evidence type="ECO:0000256" key="2">
    <source>
        <dbReference type="ARBA" id="ARBA00022692"/>
    </source>
</evidence>
<dbReference type="Proteomes" id="UP000274139">
    <property type="component" value="Unassembled WGS sequence"/>
</dbReference>
<keyword evidence="4 7" id="KW-0472">Membrane</keyword>
<keyword evidence="5 7" id="KW-0975">Bacterial flagellum</keyword>
<evidence type="ECO:0000256" key="3">
    <source>
        <dbReference type="ARBA" id="ARBA00022989"/>
    </source>
</evidence>
<sequence>MRCSCRLSGHLAALCLLSASGISAAAASAPVALVAASSPTPFTSLLQVILGLAVVLGAIVGLAWLFRRMSGGMLGGSNRLRVVSGVLVGQREKVVIVELEGEWLVLGVTSHSVNLLTKLDRPPDAAADVVPPGEPFARWLKAAMDKGRQQSEVVNK</sequence>
<feature type="transmembrane region" description="Helical" evidence="7">
    <location>
        <begin position="45"/>
        <end position="66"/>
    </location>
</feature>
<keyword evidence="2 7" id="KW-0812">Transmembrane</keyword>
<reference evidence="9 10" key="1">
    <citation type="submission" date="2018-10" db="EMBL/GenBank/DDBJ databases">
        <title>Draft genome sequence of Aquitalea MWU14-2217 isolated from a wild cranberry bog in Provincetown, Massachusetts.</title>
        <authorList>
            <person name="Ebadzadsahrai G."/>
            <person name="Soby S."/>
        </authorList>
    </citation>
    <scope>NUCLEOTIDE SEQUENCE [LARGE SCALE GENOMIC DNA]</scope>
    <source>
        <strain evidence="9 10">MWU14-2217</strain>
    </source>
</reference>
<dbReference type="InterPro" id="IPR052205">
    <property type="entry name" value="FliO/MopB"/>
</dbReference>
<comment type="caution">
    <text evidence="9">The sequence shown here is derived from an EMBL/GenBank/DDBJ whole genome shotgun (WGS) entry which is preliminary data.</text>
</comment>
<dbReference type="GO" id="GO:0005886">
    <property type="term" value="C:plasma membrane"/>
    <property type="evidence" value="ECO:0007669"/>
    <property type="project" value="UniProtKB-SubCell"/>
</dbReference>
<dbReference type="GO" id="GO:0009425">
    <property type="term" value="C:bacterial-type flagellum basal body"/>
    <property type="evidence" value="ECO:0007669"/>
    <property type="project" value="UniProtKB-SubCell"/>
</dbReference>
<dbReference type="GO" id="GO:0044781">
    <property type="term" value="P:bacterial-type flagellum organization"/>
    <property type="evidence" value="ECO:0007669"/>
    <property type="project" value="UniProtKB-UniRule"/>
</dbReference>
<name>A0A454JKG1_9NEIS</name>
<comment type="similarity">
    <text evidence="6 7">Belongs to the FliO/MopB family.</text>
</comment>
<keyword evidence="9" id="KW-0282">Flagellum</keyword>
<keyword evidence="3 7" id="KW-1133">Transmembrane helix</keyword>
<dbReference type="InterPro" id="IPR022781">
    <property type="entry name" value="Flagellar_biosynth_FliO"/>
</dbReference>
<dbReference type="PANTHER" id="PTHR38766:SF1">
    <property type="entry name" value="FLAGELLAR PROTEIN FLIO"/>
    <property type="match status" value="1"/>
</dbReference>
<feature type="chain" id="PRO_5019457948" description="Flagellar protein" evidence="8">
    <location>
        <begin position="26"/>
        <end position="156"/>
    </location>
</feature>
<keyword evidence="10" id="KW-1185">Reference proteome</keyword>
<feature type="signal peptide" evidence="8">
    <location>
        <begin position="1"/>
        <end position="25"/>
    </location>
</feature>
<keyword evidence="8" id="KW-0732">Signal</keyword>
<evidence type="ECO:0000256" key="4">
    <source>
        <dbReference type="ARBA" id="ARBA00023136"/>
    </source>
</evidence>
<gene>
    <name evidence="9" type="primary">fliO</name>
    <name evidence="9" type="ORF">EAY64_06550</name>
</gene>
<evidence type="ECO:0000256" key="6">
    <source>
        <dbReference type="ARBA" id="ARBA00037937"/>
    </source>
</evidence>
<dbReference type="NCBIfam" id="TIGR03500">
    <property type="entry name" value="FliO_TIGR"/>
    <property type="match status" value="1"/>
</dbReference>
<keyword evidence="1 7" id="KW-1003">Cell membrane</keyword>
<dbReference type="PANTHER" id="PTHR38766">
    <property type="entry name" value="FLAGELLAR PROTEIN FLIO"/>
    <property type="match status" value="1"/>
</dbReference>
<organism evidence="9 10">
    <name type="scientific">Aquitalea palustris</name>
    <dbReference type="NCBI Taxonomy" id="2480983"/>
    <lineage>
        <taxon>Bacteria</taxon>
        <taxon>Pseudomonadati</taxon>
        <taxon>Pseudomonadota</taxon>
        <taxon>Betaproteobacteria</taxon>
        <taxon>Neisseriales</taxon>
        <taxon>Chromobacteriaceae</taxon>
        <taxon>Aquitalea</taxon>
    </lineage>
</organism>
<protein>
    <recommendedName>
        <fullName evidence="7">Flagellar protein</fullName>
    </recommendedName>
</protein>
<dbReference type="RefSeq" id="WP_103523976.1">
    <property type="nucleotide sequence ID" value="NZ_JAIZDC010000007.1"/>
</dbReference>